<name>A0A4D7DWN1_9HYPH</name>
<dbReference type="InterPro" id="IPR000014">
    <property type="entry name" value="PAS"/>
</dbReference>
<dbReference type="InterPro" id="IPR001789">
    <property type="entry name" value="Sig_transdc_resp-reg_receiver"/>
</dbReference>
<dbReference type="OrthoDB" id="8274118at2"/>
<organism evidence="5 7">
    <name type="scientific">Agrobacterium larrymoorei</name>
    <dbReference type="NCBI Taxonomy" id="160699"/>
    <lineage>
        <taxon>Bacteria</taxon>
        <taxon>Pseudomonadati</taxon>
        <taxon>Pseudomonadota</taxon>
        <taxon>Alphaproteobacteria</taxon>
        <taxon>Hyphomicrobiales</taxon>
        <taxon>Rhizobiaceae</taxon>
        <taxon>Rhizobium/Agrobacterium group</taxon>
        <taxon>Agrobacterium</taxon>
    </lineage>
</organism>
<dbReference type="InterPro" id="IPR013656">
    <property type="entry name" value="PAS_4"/>
</dbReference>
<dbReference type="SMART" id="SM00448">
    <property type="entry name" value="REC"/>
    <property type="match status" value="1"/>
</dbReference>
<feature type="modified residue" description="4-aspartylphosphate" evidence="3">
    <location>
        <position position="476"/>
    </location>
</feature>
<keyword evidence="1 3" id="KW-0597">Phosphoprotein</keyword>
<dbReference type="EMBL" id="CP039691">
    <property type="protein sequence ID" value="QCI98602.1"/>
    <property type="molecule type" value="Genomic_DNA"/>
</dbReference>
<evidence type="ECO:0000313" key="5">
    <source>
        <dbReference type="EMBL" id="QCI98602.1"/>
    </source>
</evidence>
<dbReference type="InterPro" id="IPR011006">
    <property type="entry name" value="CheY-like_superfamily"/>
</dbReference>
<evidence type="ECO:0000259" key="4">
    <source>
        <dbReference type="PROSITE" id="PS50110"/>
    </source>
</evidence>
<evidence type="ECO:0000256" key="3">
    <source>
        <dbReference type="PROSITE-ProRule" id="PRU00169"/>
    </source>
</evidence>
<feature type="domain" description="Response regulatory" evidence="4">
    <location>
        <begin position="427"/>
        <end position="545"/>
    </location>
</feature>
<dbReference type="SMART" id="SM00091">
    <property type="entry name" value="PAS"/>
    <property type="match status" value="2"/>
</dbReference>
<dbReference type="SUPFAM" id="SSF55785">
    <property type="entry name" value="PYP-like sensor domain (PAS domain)"/>
    <property type="match status" value="1"/>
</dbReference>
<dbReference type="InterPro" id="IPR035965">
    <property type="entry name" value="PAS-like_dom_sf"/>
</dbReference>
<gene>
    <name evidence="5" type="ORF">CFBP5473_12285</name>
    <name evidence="6" type="ORF">J5285_07450</name>
</gene>
<dbReference type="Gene3D" id="3.30.450.20">
    <property type="entry name" value="PAS domain"/>
    <property type="match status" value="2"/>
</dbReference>
<dbReference type="EMBL" id="CP072167">
    <property type="protein sequence ID" value="QYA05934.1"/>
    <property type="molecule type" value="Genomic_DNA"/>
</dbReference>
<dbReference type="STRING" id="1367849.GCA_000518585_01033"/>
<dbReference type="NCBIfam" id="TIGR00229">
    <property type="entry name" value="sensory_box"/>
    <property type="match status" value="1"/>
</dbReference>
<dbReference type="Pfam" id="PF00072">
    <property type="entry name" value="Response_reg"/>
    <property type="match status" value="1"/>
</dbReference>
<keyword evidence="8" id="KW-1185">Reference proteome</keyword>
<proteinExistence type="predicted"/>
<dbReference type="RefSeq" id="WP_037170685.1">
    <property type="nucleotide sequence ID" value="NZ_CP039691.1"/>
</dbReference>
<dbReference type="Proteomes" id="UP000826513">
    <property type="component" value="Chromosome 1"/>
</dbReference>
<protein>
    <submittedName>
        <fullName evidence="5">Response regulator</fullName>
    </submittedName>
</protein>
<dbReference type="AlphaFoldDB" id="A0A4D7DWN1"/>
<dbReference type="PANTHER" id="PTHR45339:SF1">
    <property type="entry name" value="HYBRID SIGNAL TRANSDUCTION HISTIDINE KINASE J"/>
    <property type="match status" value="1"/>
</dbReference>
<sequence length="554" mass="62054">MNDLAPEGAAIQTAMLDAVCDAISAALIIYDRDDRILFVSRRILTFFPLCEEHVTPGIRLKDFLGALYDCCRAGNEAVPGRDMGRDEWIAEHLATHWKERSERVEQRPGDRWLRYTKRRLPSGLGICVVADISEQKKREDQWRVDIERVQITEEILDNLPLSIFVKDRNRVYSAVNKAGCSLLETSPELILGRMVSDIHSNPLASRIDEMDVRVLETGVPAILPERVTRLTGEEILVITRKQRVGKPGRYFLVTTMDDVTAFATTGKDGKSLIHGLEHLDFVASSYMDDEHHQASLVLKDRRILLVTSNAHSGEMAGKKLSAVGVDCAVATSFDEQRAFLEIAASSGVKIDLIIVDVQMELGCLDLPPAYGVDVMTLDDFQLGSSLINLVTRHFRSADVLQRTRQQEEDIAITTRAGSEKPKKRGLDVLVVEDNKINQIVFSQILEGFEINYRLAQSGEEALRLFEAESPALILMDTTLPDLDGFEVCNRIRRMEGAQRERTPIIGVIPLAFEGDRKACIDAGMDDMLLKPISPDIVDVLLKRFLPQHARRLQG</sequence>
<dbReference type="SUPFAM" id="SSF52172">
    <property type="entry name" value="CheY-like"/>
    <property type="match status" value="1"/>
</dbReference>
<dbReference type="KEGG" id="alf:CFBP5473_12285"/>
<evidence type="ECO:0000256" key="1">
    <source>
        <dbReference type="ARBA" id="ARBA00022553"/>
    </source>
</evidence>
<dbReference type="Proteomes" id="UP000298545">
    <property type="component" value="Chromosome circular"/>
</dbReference>
<dbReference type="GO" id="GO:0000160">
    <property type="term" value="P:phosphorelay signal transduction system"/>
    <property type="evidence" value="ECO:0007669"/>
    <property type="project" value="UniProtKB-KW"/>
</dbReference>
<dbReference type="Pfam" id="PF08448">
    <property type="entry name" value="PAS_4"/>
    <property type="match status" value="1"/>
</dbReference>
<keyword evidence="2" id="KW-0902">Two-component regulatory system</keyword>
<dbReference type="PANTHER" id="PTHR45339">
    <property type="entry name" value="HYBRID SIGNAL TRANSDUCTION HISTIDINE KINASE J"/>
    <property type="match status" value="1"/>
</dbReference>
<evidence type="ECO:0000256" key="2">
    <source>
        <dbReference type="ARBA" id="ARBA00023012"/>
    </source>
</evidence>
<reference evidence="6 8" key="2">
    <citation type="submission" date="2021-03" db="EMBL/GenBank/DDBJ databases">
        <title>Rapid diversification of plasmids in a genus of pathogenic and nitrogen fixing bacteria.</title>
        <authorList>
            <person name="Weisberg A.J."/>
            <person name="Miller M."/>
            <person name="Ream W."/>
            <person name="Grunwald N.J."/>
            <person name="Chang J.H."/>
        </authorList>
    </citation>
    <scope>NUCLEOTIDE SEQUENCE [LARGE SCALE GENOMIC DNA]</scope>
    <source>
        <strain evidence="6 8">AF3.44</strain>
    </source>
</reference>
<reference evidence="5 7" key="1">
    <citation type="submission" date="2019-04" db="EMBL/GenBank/DDBJ databases">
        <title>Complete genome sequence of Agrobacterium larrymoorei CFBP5473.</title>
        <authorList>
            <person name="Haryono M."/>
            <person name="Chou L."/>
            <person name="Lin Y.-C."/>
            <person name="Lai E.-M."/>
            <person name="Kuo C.-H."/>
        </authorList>
    </citation>
    <scope>NUCLEOTIDE SEQUENCE [LARGE SCALE GENOMIC DNA]</scope>
    <source>
        <strain evidence="5 7">CFBP5473</strain>
    </source>
</reference>
<dbReference type="Pfam" id="PF12860">
    <property type="entry name" value="PAS_7"/>
    <property type="match status" value="1"/>
</dbReference>
<evidence type="ECO:0000313" key="8">
    <source>
        <dbReference type="Proteomes" id="UP000826513"/>
    </source>
</evidence>
<evidence type="ECO:0000313" key="7">
    <source>
        <dbReference type="Proteomes" id="UP000298545"/>
    </source>
</evidence>
<evidence type="ECO:0000313" key="6">
    <source>
        <dbReference type="EMBL" id="QYA05934.1"/>
    </source>
</evidence>
<accession>A0A4D7DWN1</accession>
<dbReference type="Gene3D" id="3.40.50.2300">
    <property type="match status" value="1"/>
</dbReference>
<dbReference type="CDD" id="cd17546">
    <property type="entry name" value="REC_hyHK_CKI1_RcsC-like"/>
    <property type="match status" value="1"/>
</dbReference>
<dbReference type="PROSITE" id="PS50110">
    <property type="entry name" value="RESPONSE_REGULATORY"/>
    <property type="match status" value="1"/>
</dbReference>